<reference evidence="2 3" key="1">
    <citation type="submission" date="2014-09" db="EMBL/GenBank/DDBJ databases">
        <title>Genome sequence of Flavobacterium aquidurense RC62.</title>
        <authorList>
            <person name="Kim J.F."/>
            <person name="Kwak M.-J."/>
        </authorList>
    </citation>
    <scope>NUCLEOTIDE SEQUENCE [LARGE SCALE GENOMIC DNA]</scope>
    <source>
        <strain evidence="2 3">RC62</strain>
    </source>
</reference>
<feature type="signal peptide" evidence="1">
    <location>
        <begin position="1"/>
        <end position="19"/>
    </location>
</feature>
<dbReference type="STRING" id="362413.RC62_3959"/>
<evidence type="ECO:0000313" key="3">
    <source>
        <dbReference type="Proteomes" id="UP000050443"/>
    </source>
</evidence>
<dbReference type="Proteomes" id="UP000050443">
    <property type="component" value="Unassembled WGS sequence"/>
</dbReference>
<organism evidence="2 3">
    <name type="scientific">Flavobacterium aquidurense</name>
    <dbReference type="NCBI Taxonomy" id="362413"/>
    <lineage>
        <taxon>Bacteria</taxon>
        <taxon>Pseudomonadati</taxon>
        <taxon>Bacteroidota</taxon>
        <taxon>Flavobacteriia</taxon>
        <taxon>Flavobacteriales</taxon>
        <taxon>Flavobacteriaceae</taxon>
        <taxon>Flavobacterium</taxon>
    </lineage>
</organism>
<keyword evidence="2" id="KW-0449">Lipoprotein</keyword>
<comment type="caution">
    <text evidence="2">The sequence shown here is derived from an EMBL/GenBank/DDBJ whole genome shotgun (WGS) entry which is preliminary data.</text>
</comment>
<dbReference type="OrthoDB" id="1114031at2"/>
<dbReference type="RefSeq" id="WP_055093248.1">
    <property type="nucleotide sequence ID" value="NZ_JRLF01000007.1"/>
</dbReference>
<protein>
    <submittedName>
        <fullName evidence="2">Putative lipoprotein</fullName>
    </submittedName>
</protein>
<sequence length="276" mass="29611">MKKTLILLLTICATGFTYISCSSNDDEKTNQADVSSVGASIAIDATTEMDIKTGLLVSSKTSSSGKSAENVTGICGTVTVTQQSTESYPKVFTVDYGTAGCSDNQIVKRGKQKITFSGPITTTGSKMTIERIDYSITGIKLEGTIEYVNTTTIATVPQFSRKVTNGKFTDLAGRVYLNSGMVTVKQTAGVETPFVLEDNIYEMTEGTHTVTAQSGGTLTLTVQESLIKKYSCEFISKGKLKIQGGILNGVVDYGDNDCDSKYTYMNENGTSYNLVM</sequence>
<accession>A0A0Q1BLB2</accession>
<gene>
    <name evidence="2" type="ORF">RC62_3959</name>
</gene>
<feature type="chain" id="PRO_5006188799" evidence="1">
    <location>
        <begin position="20"/>
        <end position="276"/>
    </location>
</feature>
<evidence type="ECO:0000256" key="1">
    <source>
        <dbReference type="SAM" id="SignalP"/>
    </source>
</evidence>
<name>A0A0Q1BLB2_9FLAO</name>
<dbReference type="AlphaFoldDB" id="A0A0Q1BLB2"/>
<evidence type="ECO:0000313" key="2">
    <source>
        <dbReference type="EMBL" id="KQB41613.1"/>
    </source>
</evidence>
<dbReference type="EMBL" id="JRLF01000007">
    <property type="protein sequence ID" value="KQB41613.1"/>
    <property type="molecule type" value="Genomic_DNA"/>
</dbReference>
<dbReference type="PATRIC" id="fig|362413.3.peg.3884"/>
<proteinExistence type="predicted"/>
<keyword evidence="1" id="KW-0732">Signal</keyword>